<name>A0A5E4A6Y0_MARMO</name>
<accession>A0A5E4A6Y0</accession>
<dbReference type="EMBL" id="CABDUW010000018">
    <property type="protein sequence ID" value="VTJ52441.1"/>
    <property type="molecule type" value="Genomic_DNA"/>
</dbReference>
<reference evidence="1" key="2">
    <citation type="submission" date="2020-08" db="EMBL/GenBank/DDBJ databases">
        <authorList>
            <person name="Shumante A."/>
            <person name="Zimin A.V."/>
            <person name="Puiu D."/>
            <person name="Salzberg S.L."/>
        </authorList>
    </citation>
    <scope>NUCLEOTIDE SEQUENCE</scope>
    <source>
        <strain evidence="1">WC2-LM</strain>
        <tissue evidence="1">Liver</tissue>
    </source>
</reference>
<organism evidence="2 3">
    <name type="scientific">Marmota monax</name>
    <name type="common">Woodchuck</name>
    <dbReference type="NCBI Taxonomy" id="9995"/>
    <lineage>
        <taxon>Eukaryota</taxon>
        <taxon>Metazoa</taxon>
        <taxon>Chordata</taxon>
        <taxon>Craniata</taxon>
        <taxon>Vertebrata</taxon>
        <taxon>Euteleostomi</taxon>
        <taxon>Mammalia</taxon>
        <taxon>Eutheria</taxon>
        <taxon>Euarchontoglires</taxon>
        <taxon>Glires</taxon>
        <taxon>Rodentia</taxon>
        <taxon>Sciuromorpha</taxon>
        <taxon>Sciuridae</taxon>
        <taxon>Xerinae</taxon>
        <taxon>Marmotini</taxon>
        <taxon>Marmota</taxon>
    </lineage>
</organism>
<proteinExistence type="predicted"/>
<reference evidence="2 3" key="1">
    <citation type="submission" date="2019-04" db="EMBL/GenBank/DDBJ databases">
        <authorList>
            <person name="Alioto T."/>
            <person name="Alioto T."/>
        </authorList>
    </citation>
    <scope>NUCLEOTIDE SEQUENCE [LARGE SCALE GENOMIC DNA]</scope>
</reference>
<dbReference type="Proteomes" id="UP000662637">
    <property type="component" value="Unassembled WGS sequence"/>
</dbReference>
<keyword evidence="3" id="KW-1185">Reference proteome</keyword>
<evidence type="ECO:0000313" key="3">
    <source>
        <dbReference type="Proteomes" id="UP000335636"/>
    </source>
</evidence>
<gene>
    <name evidence="1" type="ORF">GHT09_008322</name>
    <name evidence="2" type="ORF">MONAX_5E027427</name>
</gene>
<dbReference type="AlphaFoldDB" id="A0A5E4A6Y0"/>
<dbReference type="Proteomes" id="UP000335636">
    <property type="component" value="Unassembled WGS sequence"/>
</dbReference>
<evidence type="ECO:0000313" key="1">
    <source>
        <dbReference type="EMBL" id="KAF7480500.1"/>
    </source>
</evidence>
<dbReference type="EMBL" id="WJEC01000913">
    <property type="protein sequence ID" value="KAF7480500.1"/>
    <property type="molecule type" value="Genomic_DNA"/>
</dbReference>
<protein>
    <submittedName>
        <fullName evidence="2">Uncharacterized protein</fullName>
    </submittedName>
</protein>
<sequence>MRRKRPVGAAVAREVSVATEMTSDPGSVFHGQRSRCYGNRGGRKPRRWSHFALWPSSGSSLAPGAAPVHLAA</sequence>
<evidence type="ECO:0000313" key="2">
    <source>
        <dbReference type="EMBL" id="VTJ52441.1"/>
    </source>
</evidence>